<proteinExistence type="predicted"/>
<reference evidence="2 3" key="2">
    <citation type="submission" date="2020-03" db="EMBL/GenBank/DDBJ databases">
        <title>Investigating the evolutionary divergence of the Butyrivibrio group.</title>
        <authorList>
            <person name="Skvortsov T."/>
            <person name="Santos F.G."/>
            <person name="Ting K.S."/>
            <person name="Creevey C.J."/>
        </authorList>
    </citation>
    <scope>NUCLEOTIDE SEQUENCE [LARGE SCALE GENOMIC DNA]</scope>
    <source>
        <strain evidence="2 3">MZ8</strain>
    </source>
</reference>
<keyword evidence="1" id="KW-0812">Transmembrane</keyword>
<dbReference type="InterPro" id="IPR026906">
    <property type="entry name" value="LRR_5"/>
</dbReference>
<comment type="caution">
    <text evidence="2">The sequence shown here is derived from an EMBL/GenBank/DDBJ whole genome shotgun (WGS) entry which is preliminary data.</text>
</comment>
<dbReference type="Gene3D" id="3.80.10.10">
    <property type="entry name" value="Ribonuclease Inhibitor"/>
    <property type="match status" value="1"/>
</dbReference>
<evidence type="ECO:0000313" key="2">
    <source>
        <dbReference type="EMBL" id="NEX01545.1"/>
    </source>
</evidence>
<evidence type="ECO:0000256" key="1">
    <source>
        <dbReference type="SAM" id="Phobius"/>
    </source>
</evidence>
<keyword evidence="1" id="KW-1133">Transmembrane helix</keyword>
<accession>A0A6M0LG39</accession>
<dbReference type="InterPro" id="IPR032675">
    <property type="entry name" value="LRR_dom_sf"/>
</dbReference>
<keyword evidence="1" id="KW-0472">Membrane</keyword>
<name>A0A6M0LG39_PSEXY</name>
<protein>
    <submittedName>
        <fullName evidence="2">Leucine-rich repeat protein</fullName>
    </submittedName>
</protein>
<dbReference type="AlphaFoldDB" id="A0A6M0LG39"/>
<gene>
    <name evidence="2" type="ORF">F0Q01_06575</name>
</gene>
<dbReference type="EMBL" id="VTVE01000001">
    <property type="protein sequence ID" value="NEX01545.1"/>
    <property type="molecule type" value="Genomic_DNA"/>
</dbReference>
<organism evidence="2 3">
    <name type="scientific">Pseudobutyrivibrio xylanivorans</name>
    <dbReference type="NCBI Taxonomy" id="185007"/>
    <lineage>
        <taxon>Bacteria</taxon>
        <taxon>Bacillati</taxon>
        <taxon>Bacillota</taxon>
        <taxon>Clostridia</taxon>
        <taxon>Lachnospirales</taxon>
        <taxon>Lachnospiraceae</taxon>
        <taxon>Pseudobutyrivibrio</taxon>
    </lineage>
</organism>
<reference evidence="2 3" key="1">
    <citation type="submission" date="2019-09" db="EMBL/GenBank/DDBJ databases">
        <authorList>
            <person name="Pidcock S.E."/>
            <person name="Huws S.A."/>
        </authorList>
    </citation>
    <scope>NUCLEOTIDE SEQUENCE [LARGE SCALE GENOMIC DNA]</scope>
    <source>
        <strain evidence="2 3">MZ8</strain>
    </source>
</reference>
<dbReference type="RefSeq" id="WP_090487523.1">
    <property type="nucleotide sequence ID" value="NZ_VTVE01000001.1"/>
</dbReference>
<feature type="transmembrane region" description="Helical" evidence="1">
    <location>
        <begin position="6"/>
        <end position="24"/>
    </location>
</feature>
<evidence type="ECO:0000313" key="3">
    <source>
        <dbReference type="Proteomes" id="UP000473091"/>
    </source>
</evidence>
<dbReference type="SUPFAM" id="SSF52058">
    <property type="entry name" value="L domain-like"/>
    <property type="match status" value="1"/>
</dbReference>
<dbReference type="Proteomes" id="UP000473091">
    <property type="component" value="Unassembled WGS sequence"/>
</dbReference>
<sequence>MKKKHLVIGLVIIIVLLCGVICFLNRDYSFSFVRDEKYGLSVKVNKYIGRDPVIVLPTKIGIWDVVEYDESFLNNERIKVVTIPEGNIAYPKFQDDNYIQVVFFDNNCTAIPDSFFEGCCNLREVNGLLKVEIIGANAFRGCSKLENVDFSYKLEVIGEGAFEGTDIVDIDHGMTIYSEEENDVVDKYFELCKVESITEDKVILYSLDSECYYEIDLSEAEDLIEGEYYNVVFTSKNQIGENRYSIEDATVMLETFEECIICNY</sequence>
<dbReference type="Pfam" id="PF13306">
    <property type="entry name" value="LRR_5"/>
    <property type="match status" value="1"/>
</dbReference>